<organism evidence="11 12">
    <name type="scientific">Pinctada imbricata</name>
    <name type="common">Atlantic pearl-oyster</name>
    <name type="synonym">Pinctada martensii</name>
    <dbReference type="NCBI Taxonomy" id="66713"/>
    <lineage>
        <taxon>Eukaryota</taxon>
        <taxon>Metazoa</taxon>
        <taxon>Spiralia</taxon>
        <taxon>Lophotrochozoa</taxon>
        <taxon>Mollusca</taxon>
        <taxon>Bivalvia</taxon>
        <taxon>Autobranchia</taxon>
        <taxon>Pteriomorphia</taxon>
        <taxon>Pterioida</taxon>
        <taxon>Pterioidea</taxon>
        <taxon>Pteriidae</taxon>
        <taxon>Pinctada</taxon>
    </lineage>
</organism>
<evidence type="ECO:0000256" key="2">
    <source>
        <dbReference type="ARBA" id="ARBA00022723"/>
    </source>
</evidence>
<dbReference type="PANTHER" id="PTHR22726:SF1">
    <property type="entry name" value="METALLOENDOPEPTIDASE OMA1, MITOCHONDRIAL"/>
    <property type="match status" value="1"/>
</dbReference>
<comment type="cofactor">
    <cofactor evidence="9">
        <name>Zn(2+)</name>
        <dbReference type="ChEBI" id="CHEBI:29105"/>
    </cofactor>
    <text evidence="9">Binds 1 zinc ion per subunit.</text>
</comment>
<dbReference type="InterPro" id="IPR001915">
    <property type="entry name" value="Peptidase_M48"/>
</dbReference>
<dbReference type="Pfam" id="PF01435">
    <property type="entry name" value="Peptidase_M48"/>
    <property type="match status" value="1"/>
</dbReference>
<dbReference type="Proteomes" id="UP001186944">
    <property type="component" value="Unassembled WGS sequence"/>
</dbReference>
<evidence type="ECO:0000256" key="3">
    <source>
        <dbReference type="ARBA" id="ARBA00022801"/>
    </source>
</evidence>
<sequence>FYYSHLETSSITGRNQFIAFSHQQFQEILQEEVHQMLTDNSSILPSNHPYYKVVTSVAWKLFNSNRDMKEMSEQKWTVAIIKDSSFNAHVFPTGHIVVNTGLLEFVQNTDQLAVIIGHEMSHALLQHAAEQISAAQLLDMVIILAMTALWAIMPTDGIAVVTQWFMNKVIHIFQTLPYSREMEREADKVGLMLAARACFDVREGAVIWARMGMKENIQGLGEIKLPEWLSTHPSSEKRVELIEHLLPKMYQLRENCRCGPLPARDPRENLPALKYLVDNHITAVKSGQNLVRVQKLTDTRSRR</sequence>
<dbReference type="GO" id="GO:0046872">
    <property type="term" value="F:metal ion binding"/>
    <property type="evidence" value="ECO:0007669"/>
    <property type="project" value="UniProtKB-KW"/>
</dbReference>
<protein>
    <recommendedName>
        <fullName evidence="7">Metalloendopeptidase OMA1, mitochondrial</fullName>
    </recommendedName>
    <alternativeName>
        <fullName evidence="8">Overlapping with the m-AAA protease 1 homolog</fullName>
    </alternativeName>
</protein>
<keyword evidence="1 9" id="KW-0645">Protease</keyword>
<reference evidence="11" key="1">
    <citation type="submission" date="2019-08" db="EMBL/GenBank/DDBJ databases">
        <title>The improved chromosome-level genome for the pearl oyster Pinctada fucata martensii using PacBio sequencing and Hi-C.</title>
        <authorList>
            <person name="Zheng Z."/>
        </authorList>
    </citation>
    <scope>NUCLEOTIDE SEQUENCE</scope>
    <source>
        <strain evidence="11">ZZ-2019</strain>
        <tissue evidence="11">Adductor muscle</tissue>
    </source>
</reference>
<keyword evidence="2" id="KW-0479">Metal-binding</keyword>
<comment type="caution">
    <text evidence="11">The sequence shown here is derived from an EMBL/GenBank/DDBJ whole genome shotgun (WGS) entry which is preliminary data.</text>
</comment>
<feature type="non-terminal residue" evidence="11">
    <location>
        <position position="1"/>
    </location>
</feature>
<name>A0AA88XPE2_PINIB</name>
<keyword evidence="5 9" id="KW-0482">Metalloprotease</keyword>
<evidence type="ECO:0000313" key="11">
    <source>
        <dbReference type="EMBL" id="KAK3089249.1"/>
    </source>
</evidence>
<evidence type="ECO:0000256" key="4">
    <source>
        <dbReference type="ARBA" id="ARBA00022833"/>
    </source>
</evidence>
<dbReference type="GO" id="GO:0004222">
    <property type="term" value="F:metalloendopeptidase activity"/>
    <property type="evidence" value="ECO:0007669"/>
    <property type="project" value="InterPro"/>
</dbReference>
<accession>A0AA88XPE2</accession>
<dbReference type="Gene3D" id="3.30.2010.10">
    <property type="entry name" value="Metalloproteases ('zincins'), catalytic domain"/>
    <property type="match status" value="1"/>
</dbReference>
<dbReference type="PANTHER" id="PTHR22726">
    <property type="entry name" value="METALLOENDOPEPTIDASE OMA1"/>
    <property type="match status" value="1"/>
</dbReference>
<keyword evidence="4 9" id="KW-0862">Zinc</keyword>
<dbReference type="GO" id="GO:0006515">
    <property type="term" value="P:protein quality control for misfolded or incompletely synthesized proteins"/>
    <property type="evidence" value="ECO:0007669"/>
    <property type="project" value="TreeGrafter"/>
</dbReference>
<dbReference type="InterPro" id="IPR051156">
    <property type="entry name" value="Mito/Outer_Membr_Metalloprot"/>
</dbReference>
<gene>
    <name evidence="11" type="ORF">FSP39_002084</name>
</gene>
<evidence type="ECO:0000313" key="12">
    <source>
        <dbReference type="Proteomes" id="UP001186944"/>
    </source>
</evidence>
<dbReference type="AlphaFoldDB" id="A0AA88XPE2"/>
<evidence type="ECO:0000256" key="8">
    <source>
        <dbReference type="ARBA" id="ARBA00042978"/>
    </source>
</evidence>
<evidence type="ECO:0000256" key="5">
    <source>
        <dbReference type="ARBA" id="ARBA00023049"/>
    </source>
</evidence>
<feature type="domain" description="Peptidase M48" evidence="10">
    <location>
        <begin position="69"/>
        <end position="244"/>
    </location>
</feature>
<keyword evidence="3 9" id="KW-0378">Hydrolase</keyword>
<evidence type="ECO:0000259" key="10">
    <source>
        <dbReference type="Pfam" id="PF01435"/>
    </source>
</evidence>
<dbReference type="EMBL" id="VSWD01000010">
    <property type="protein sequence ID" value="KAK3089249.1"/>
    <property type="molecule type" value="Genomic_DNA"/>
</dbReference>
<keyword evidence="12" id="KW-1185">Reference proteome</keyword>
<evidence type="ECO:0000256" key="6">
    <source>
        <dbReference type="ARBA" id="ARBA00038233"/>
    </source>
</evidence>
<dbReference type="GO" id="GO:0005743">
    <property type="term" value="C:mitochondrial inner membrane"/>
    <property type="evidence" value="ECO:0007669"/>
    <property type="project" value="TreeGrafter"/>
</dbReference>
<proteinExistence type="inferred from homology"/>
<dbReference type="CDD" id="cd07331">
    <property type="entry name" value="M48C_Oma1_like"/>
    <property type="match status" value="1"/>
</dbReference>
<evidence type="ECO:0000256" key="9">
    <source>
        <dbReference type="RuleBase" id="RU003983"/>
    </source>
</evidence>
<dbReference type="GO" id="GO:0034982">
    <property type="term" value="P:mitochondrial protein processing"/>
    <property type="evidence" value="ECO:0007669"/>
    <property type="project" value="TreeGrafter"/>
</dbReference>
<comment type="similarity">
    <text evidence="6 9">Belongs to the peptidase M48 family.</text>
</comment>
<evidence type="ECO:0000256" key="7">
    <source>
        <dbReference type="ARBA" id="ARBA00040360"/>
    </source>
</evidence>
<evidence type="ECO:0000256" key="1">
    <source>
        <dbReference type="ARBA" id="ARBA00022670"/>
    </source>
</evidence>